<accession>A0A8H5D0M3</accession>
<dbReference type="EMBL" id="JAACJN010000291">
    <property type="protein sequence ID" value="KAF5350844.1"/>
    <property type="molecule type" value="Genomic_DNA"/>
</dbReference>
<evidence type="ECO:0000313" key="4">
    <source>
        <dbReference type="Proteomes" id="UP000518752"/>
    </source>
</evidence>
<dbReference type="EMBL" id="JAACJN010000124">
    <property type="protein sequence ID" value="KAF5370175.1"/>
    <property type="molecule type" value="Genomic_DNA"/>
</dbReference>
<organism evidence="2 4">
    <name type="scientific">Collybiopsis confluens</name>
    <dbReference type="NCBI Taxonomy" id="2823264"/>
    <lineage>
        <taxon>Eukaryota</taxon>
        <taxon>Fungi</taxon>
        <taxon>Dikarya</taxon>
        <taxon>Basidiomycota</taxon>
        <taxon>Agaricomycotina</taxon>
        <taxon>Agaricomycetes</taxon>
        <taxon>Agaricomycetidae</taxon>
        <taxon>Agaricales</taxon>
        <taxon>Marasmiineae</taxon>
        <taxon>Omphalotaceae</taxon>
        <taxon>Collybiopsis</taxon>
    </lineage>
</organism>
<gene>
    <name evidence="3" type="ORF">D9757_010614</name>
    <name evidence="2" type="ORF">D9757_012834</name>
</gene>
<dbReference type="AlphaFoldDB" id="A0A8H5D0M3"/>
<protein>
    <submittedName>
        <fullName evidence="2">Uncharacterized protein</fullName>
    </submittedName>
</protein>
<feature type="compositionally biased region" description="Basic and acidic residues" evidence="1">
    <location>
        <begin position="257"/>
        <end position="275"/>
    </location>
</feature>
<proteinExistence type="predicted"/>
<evidence type="ECO:0000313" key="3">
    <source>
        <dbReference type="EMBL" id="KAF5370175.1"/>
    </source>
</evidence>
<comment type="caution">
    <text evidence="2">The sequence shown here is derived from an EMBL/GenBank/DDBJ whole genome shotgun (WGS) entry which is preliminary data.</text>
</comment>
<feature type="compositionally biased region" description="Basic and acidic residues" evidence="1">
    <location>
        <begin position="184"/>
        <end position="202"/>
    </location>
</feature>
<name>A0A8H5D0M3_9AGAR</name>
<keyword evidence="4" id="KW-1185">Reference proteome</keyword>
<dbReference type="Proteomes" id="UP000518752">
    <property type="component" value="Unassembled WGS sequence"/>
</dbReference>
<evidence type="ECO:0000256" key="1">
    <source>
        <dbReference type="SAM" id="MobiDB-lite"/>
    </source>
</evidence>
<evidence type="ECO:0000313" key="2">
    <source>
        <dbReference type="EMBL" id="KAF5350844.1"/>
    </source>
</evidence>
<sequence>MRSEPFAPNPRLFHDSRFGRLGLSRFRKYSKSVEEGHKDGLVKGEQKGRCTLNVEESSFLLAPAVVIHQLPNSSYAIPRLPPVALLPLLLATLQLLRPRCRLESVSLVLRKSGFLYKTTLWSYPTGPSEAHHLRCVQRTSVSSNKITNRAGICGALLKAKYEIAMAEYNRTVLGRPANVQADVRQERVDEDKDVDISEKGEEQGPVACGSGVGLGQNLGFSGEDVKMEDSVASRVGEVGASDVVDLRGSSRVWDEGSDRRVVSDPKRKGKAREVEMGSAGRGSSYLRLPTPASSVPETDSIPVPFLSLVPSTLPDVSPMQKKRYNAFLGSSFPALLPGSPLPKSLPQPLVDVLWACYASSANLEFIINVTFVAPIPSLAPNGTLFFVAILRGRNGPSAGSAFVLMGRISPIVAHRILHSPLVEDINIKSLFKLATEN</sequence>
<feature type="region of interest" description="Disordered" evidence="1">
    <location>
        <begin position="257"/>
        <end position="293"/>
    </location>
</feature>
<feature type="region of interest" description="Disordered" evidence="1">
    <location>
        <begin position="184"/>
        <end position="208"/>
    </location>
</feature>
<reference evidence="2 4" key="1">
    <citation type="journal article" date="2020" name="ISME J.">
        <title>Uncovering the hidden diversity of litter-decomposition mechanisms in mushroom-forming fungi.</title>
        <authorList>
            <person name="Floudas D."/>
            <person name="Bentzer J."/>
            <person name="Ahren D."/>
            <person name="Johansson T."/>
            <person name="Persson P."/>
            <person name="Tunlid A."/>
        </authorList>
    </citation>
    <scope>NUCLEOTIDE SEQUENCE [LARGE SCALE GENOMIC DNA]</scope>
    <source>
        <strain evidence="2 4">CBS 406.79</strain>
    </source>
</reference>